<feature type="transmembrane region" description="Helical" evidence="2">
    <location>
        <begin position="12"/>
        <end position="30"/>
    </location>
</feature>
<keyword evidence="2" id="KW-0812">Transmembrane</keyword>
<reference evidence="3 4" key="1">
    <citation type="submission" date="2018-06" db="EMBL/GenBank/DDBJ databases">
        <authorList>
            <consortium name="Pathogen Informatics"/>
            <person name="Doyle S."/>
        </authorList>
    </citation>
    <scope>NUCLEOTIDE SEQUENCE [LARGE SCALE GENOMIC DNA]</scope>
    <source>
        <strain evidence="3 4">NCTC7295</strain>
    </source>
</reference>
<keyword evidence="2" id="KW-0472">Membrane</keyword>
<proteinExistence type="predicted"/>
<dbReference type="Proteomes" id="UP000254124">
    <property type="component" value="Unassembled WGS sequence"/>
</dbReference>
<gene>
    <name evidence="3" type="ORF">NCTC7295_04806</name>
</gene>
<evidence type="ECO:0000256" key="1">
    <source>
        <dbReference type="SAM" id="MobiDB-lite"/>
    </source>
</evidence>
<dbReference type="AlphaFoldDB" id="A0A379S8A7"/>
<accession>A0A379S8A7</accession>
<name>A0A379S8A7_SALER</name>
<evidence type="ECO:0000313" key="4">
    <source>
        <dbReference type="Proteomes" id="UP000254124"/>
    </source>
</evidence>
<evidence type="ECO:0000256" key="2">
    <source>
        <dbReference type="SAM" id="Phobius"/>
    </source>
</evidence>
<feature type="region of interest" description="Disordered" evidence="1">
    <location>
        <begin position="156"/>
        <end position="176"/>
    </location>
</feature>
<keyword evidence="2" id="KW-1133">Transmembrane helix</keyword>
<protein>
    <submittedName>
        <fullName evidence="3">Type IV secretory pathway VirD4 component</fullName>
    </submittedName>
</protein>
<organism evidence="3 4">
    <name type="scientific">Salmonella enterica subsp. arizonae</name>
    <dbReference type="NCBI Taxonomy" id="59203"/>
    <lineage>
        <taxon>Bacteria</taxon>
        <taxon>Pseudomonadati</taxon>
        <taxon>Pseudomonadota</taxon>
        <taxon>Gammaproteobacteria</taxon>
        <taxon>Enterobacterales</taxon>
        <taxon>Enterobacteriaceae</taxon>
        <taxon>Salmonella</taxon>
    </lineage>
</organism>
<dbReference type="EMBL" id="UGWZ01000001">
    <property type="protein sequence ID" value="SUG17067.1"/>
    <property type="molecule type" value="Genomic_DNA"/>
</dbReference>
<evidence type="ECO:0000313" key="3">
    <source>
        <dbReference type="EMBL" id="SUG17067.1"/>
    </source>
</evidence>
<feature type="transmembrane region" description="Helical" evidence="2">
    <location>
        <begin position="36"/>
        <end position="55"/>
    </location>
</feature>
<sequence>MRLDFILRPAVELYSASAALLAAVWCVAAPQTLLLTPLPGCLLALVLLALSALRLKQGLRILRFRRRVCHLPLWTLSASRIPLLPDALFLGRGFRWLPTHTQRLYLCRLPQCEHWLRTDRPSASGGDPLLHGVELREGRVTLPLRDRPGHTLVLGTTRVGKNPAGGATDCPGYSPW</sequence>